<dbReference type="PRINTS" id="PR00237">
    <property type="entry name" value="GPCRRHODOPSN"/>
</dbReference>
<evidence type="ECO:0000313" key="8">
    <source>
        <dbReference type="Proteomes" id="UP000095287"/>
    </source>
</evidence>
<dbReference type="GO" id="GO:0004930">
    <property type="term" value="F:G protein-coupled receptor activity"/>
    <property type="evidence" value="ECO:0007669"/>
    <property type="project" value="InterPro"/>
</dbReference>
<feature type="compositionally biased region" description="Polar residues" evidence="5">
    <location>
        <begin position="400"/>
        <end position="411"/>
    </location>
</feature>
<feature type="transmembrane region" description="Helical" evidence="6">
    <location>
        <begin position="216"/>
        <end position="243"/>
    </location>
</feature>
<keyword evidence="4 6" id="KW-0472">Membrane</keyword>
<sequence length="411" mass="45861">MSSAPSQVLPQCETGPQHRDRTELLMDGPLSTAIIILGVVGNAYCIRVLFRTSINGAMVVSLVALAIWDIVLLVTSFFHYSLAADLLLLNISNGFHTRLHTIDGYTIGLNGLLTCAHTTSTWILIYVTAQRFFAVARPLSFTRTRFSFKKQKRRYSYVRSAALAIRIPVFITIASVIITLPSSFEYTVSRCVDVATGLQYKQIDQTDLLKATSYHVLYRMLILTVLKTFGPFVIITALTVCTLRSMRQSMARRAQILLEQGRECLFANDRDKTKSLQMISMLLLGKFLILRCWPTALEVLEALVDDNMPFLSRIGHMLVLLNSATNSTVFVVIKSAFESHRLRRARERQRQLVAQHADQVLMIGKALAGDSFFSQLASARKCQRQASKESKQSASSSNNTRGTSSESSSVC</sequence>
<dbReference type="Proteomes" id="UP000095287">
    <property type="component" value="Unplaced"/>
</dbReference>
<accession>A0A1I7ZR20</accession>
<evidence type="ECO:0000256" key="4">
    <source>
        <dbReference type="ARBA" id="ARBA00023136"/>
    </source>
</evidence>
<dbReference type="PANTHER" id="PTHR46641">
    <property type="entry name" value="FMRFAMIDE RECEPTOR-RELATED"/>
    <property type="match status" value="1"/>
</dbReference>
<dbReference type="Gene3D" id="1.20.1070.10">
    <property type="entry name" value="Rhodopsin 7-helix transmembrane proteins"/>
    <property type="match status" value="1"/>
</dbReference>
<dbReference type="InterPro" id="IPR017452">
    <property type="entry name" value="GPCR_Rhodpsn_7TM"/>
</dbReference>
<proteinExistence type="predicted"/>
<keyword evidence="8" id="KW-1185">Reference proteome</keyword>
<dbReference type="SUPFAM" id="SSF81321">
    <property type="entry name" value="Family A G protein-coupled receptor-like"/>
    <property type="match status" value="1"/>
</dbReference>
<dbReference type="CDD" id="cd14978">
    <property type="entry name" value="7tmA_FMRFamide_R-like"/>
    <property type="match status" value="1"/>
</dbReference>
<feature type="transmembrane region" description="Helical" evidence="6">
    <location>
        <begin position="278"/>
        <end position="297"/>
    </location>
</feature>
<organism evidence="8 9">
    <name type="scientific">Steinernema glaseri</name>
    <dbReference type="NCBI Taxonomy" id="37863"/>
    <lineage>
        <taxon>Eukaryota</taxon>
        <taxon>Metazoa</taxon>
        <taxon>Ecdysozoa</taxon>
        <taxon>Nematoda</taxon>
        <taxon>Chromadorea</taxon>
        <taxon>Rhabditida</taxon>
        <taxon>Tylenchina</taxon>
        <taxon>Panagrolaimomorpha</taxon>
        <taxon>Strongyloidoidea</taxon>
        <taxon>Steinernematidae</taxon>
        <taxon>Steinernema</taxon>
    </lineage>
</organism>
<dbReference type="WBParaSite" id="L893_g29071.t1">
    <property type="protein sequence ID" value="L893_g29071.t1"/>
    <property type="gene ID" value="L893_g29071"/>
</dbReference>
<dbReference type="InterPro" id="IPR000276">
    <property type="entry name" value="GPCR_Rhodpsn"/>
</dbReference>
<reference evidence="9" key="1">
    <citation type="submission" date="2016-11" db="UniProtKB">
        <authorList>
            <consortium name="WormBaseParasite"/>
        </authorList>
    </citation>
    <scope>IDENTIFICATION</scope>
</reference>
<comment type="subcellular location">
    <subcellularLocation>
        <location evidence="1">Membrane</location>
    </subcellularLocation>
</comment>
<feature type="transmembrane region" description="Helical" evidence="6">
    <location>
        <begin position="57"/>
        <end position="80"/>
    </location>
</feature>
<keyword evidence="2 6" id="KW-0812">Transmembrane</keyword>
<dbReference type="InterPro" id="IPR052954">
    <property type="entry name" value="GPCR-Ligand_Int"/>
</dbReference>
<evidence type="ECO:0000256" key="1">
    <source>
        <dbReference type="ARBA" id="ARBA00004370"/>
    </source>
</evidence>
<keyword evidence="3 6" id="KW-1133">Transmembrane helix</keyword>
<dbReference type="PROSITE" id="PS50262">
    <property type="entry name" value="G_PROTEIN_RECEP_F1_2"/>
    <property type="match status" value="1"/>
</dbReference>
<feature type="transmembrane region" description="Helical" evidence="6">
    <location>
        <begin position="317"/>
        <end position="337"/>
    </location>
</feature>
<feature type="domain" description="G-protein coupled receptors family 1 profile" evidence="7">
    <location>
        <begin position="41"/>
        <end position="330"/>
    </location>
</feature>
<name>A0A1I7ZR20_9BILA</name>
<dbReference type="PANTHER" id="PTHR46641:SF9">
    <property type="entry name" value="G-PROTEIN COUPLED RECEPTORS FAMILY 1 PROFILE DOMAIN-CONTAINING PROTEIN"/>
    <property type="match status" value="1"/>
</dbReference>
<protein>
    <submittedName>
        <fullName evidence="9">G_PROTEIN_RECEP_F1_2 domain-containing protein</fullName>
    </submittedName>
</protein>
<feature type="transmembrane region" description="Helical" evidence="6">
    <location>
        <begin position="30"/>
        <end position="50"/>
    </location>
</feature>
<feature type="region of interest" description="Disordered" evidence="5">
    <location>
        <begin position="384"/>
        <end position="411"/>
    </location>
</feature>
<evidence type="ECO:0000256" key="2">
    <source>
        <dbReference type="ARBA" id="ARBA00022692"/>
    </source>
</evidence>
<evidence type="ECO:0000256" key="3">
    <source>
        <dbReference type="ARBA" id="ARBA00022989"/>
    </source>
</evidence>
<feature type="transmembrane region" description="Helical" evidence="6">
    <location>
        <begin position="119"/>
        <end position="136"/>
    </location>
</feature>
<dbReference type="AlphaFoldDB" id="A0A1I7ZR20"/>
<feature type="transmembrane region" description="Helical" evidence="6">
    <location>
        <begin position="157"/>
        <end position="180"/>
    </location>
</feature>
<evidence type="ECO:0000256" key="6">
    <source>
        <dbReference type="SAM" id="Phobius"/>
    </source>
</evidence>
<dbReference type="GO" id="GO:0016020">
    <property type="term" value="C:membrane"/>
    <property type="evidence" value="ECO:0007669"/>
    <property type="project" value="UniProtKB-SubCell"/>
</dbReference>
<evidence type="ECO:0000259" key="7">
    <source>
        <dbReference type="PROSITE" id="PS50262"/>
    </source>
</evidence>
<evidence type="ECO:0000313" key="9">
    <source>
        <dbReference type="WBParaSite" id="L893_g29071.t1"/>
    </source>
</evidence>
<evidence type="ECO:0000256" key="5">
    <source>
        <dbReference type="SAM" id="MobiDB-lite"/>
    </source>
</evidence>